<dbReference type="PANTHER" id="PTHR43579:SF1">
    <property type="entry name" value="NEUTRAL METALLOPROTEINASE"/>
    <property type="match status" value="1"/>
</dbReference>
<dbReference type="InterPro" id="IPR027268">
    <property type="entry name" value="Peptidase_M4/M1_CTD_sf"/>
</dbReference>
<dbReference type="GO" id="GO:0006508">
    <property type="term" value="P:proteolysis"/>
    <property type="evidence" value="ECO:0007669"/>
    <property type="project" value="UniProtKB-KW"/>
</dbReference>
<comment type="caution">
    <text evidence="9">The sequence shown here is derived from an EMBL/GenBank/DDBJ whole genome shotgun (WGS) entry which is preliminary data.</text>
</comment>
<sequence>MSSNTLNDRTHVAHCSAIPPYILANIVNHPDAPETAKVHARKALLLTQDYHQRRNEFIAQQLIANQAGSLITQDKVAAPKRLNRKIYSASNTKILDHTLLRSESDAATSDVAENEAYDGFGSTFKFYSDIFDRNSINDNGMTLNGTVHFDQNYSNAYWDGAQMIFGDGDGVYFNRFTASLDVIGHELTHGVTQYTANLIYQDQSGALNESMSDVFGIMVKQYKLGETAAQSDWLIGAELFTTKVKGKALRSMKDPGSAFDDPVLGKDEQVATYSEVLAKPFAKDDDHGGVHIYSGVPNRAFYLVATNLGGYSWDRAGRIWWGVLTGGKLKHTANFHDFAQLTCVQAEKLYGASVKEVVEKAWKDVGVEVDTQLKTVSGKWVGSQAGSHLEITFDVSGETLTGSGLITLDGKTTAFNIINGYYGTADKHLRFDAKYESTVASNAKFIGTMSPDADAITGTWEKAAVPDNSALYGLFNLTKAF</sequence>
<proteinExistence type="inferred from homology"/>
<dbReference type="AlphaFoldDB" id="A0A8K0XS59"/>
<keyword evidence="3" id="KW-0479">Metal-binding</keyword>
<dbReference type="InterPro" id="IPR023612">
    <property type="entry name" value="Peptidase_M4"/>
</dbReference>
<dbReference type="InterPro" id="IPR013856">
    <property type="entry name" value="Peptidase_M4_domain"/>
</dbReference>
<dbReference type="EMBL" id="JAEVFJ010000008">
    <property type="protein sequence ID" value="KAH8103058.1"/>
    <property type="molecule type" value="Genomic_DNA"/>
</dbReference>
<feature type="domain" description="Peptidase M4" evidence="7">
    <location>
        <begin position="85"/>
        <end position="193"/>
    </location>
</feature>
<gene>
    <name evidence="9" type="ORF">BXZ70DRAFT_769478</name>
</gene>
<dbReference type="Gene3D" id="3.10.170.10">
    <property type="match status" value="1"/>
</dbReference>
<organism evidence="9 10">
    <name type="scientific">Cristinia sonorae</name>
    <dbReference type="NCBI Taxonomy" id="1940300"/>
    <lineage>
        <taxon>Eukaryota</taxon>
        <taxon>Fungi</taxon>
        <taxon>Dikarya</taxon>
        <taxon>Basidiomycota</taxon>
        <taxon>Agaricomycotina</taxon>
        <taxon>Agaricomycetes</taxon>
        <taxon>Agaricomycetidae</taxon>
        <taxon>Agaricales</taxon>
        <taxon>Pleurotineae</taxon>
        <taxon>Stephanosporaceae</taxon>
        <taxon>Cristinia</taxon>
    </lineage>
</organism>
<evidence type="ECO:0000313" key="10">
    <source>
        <dbReference type="Proteomes" id="UP000813824"/>
    </source>
</evidence>
<keyword evidence="4" id="KW-0378">Hydrolase</keyword>
<comment type="similarity">
    <text evidence="1">Belongs to the peptidase M4 family.</text>
</comment>
<evidence type="ECO:0000259" key="8">
    <source>
        <dbReference type="Pfam" id="PF02868"/>
    </source>
</evidence>
<dbReference type="Gene3D" id="1.10.390.10">
    <property type="entry name" value="Neutral Protease Domain 2"/>
    <property type="match status" value="1"/>
</dbReference>
<dbReference type="OrthoDB" id="2962374at2759"/>
<evidence type="ECO:0000256" key="3">
    <source>
        <dbReference type="ARBA" id="ARBA00022723"/>
    </source>
</evidence>
<evidence type="ECO:0008006" key="11">
    <source>
        <dbReference type="Google" id="ProtNLM"/>
    </source>
</evidence>
<dbReference type="SUPFAM" id="SSF55486">
    <property type="entry name" value="Metalloproteases ('zincins'), catalytic domain"/>
    <property type="match status" value="1"/>
</dbReference>
<evidence type="ECO:0000256" key="2">
    <source>
        <dbReference type="ARBA" id="ARBA00022670"/>
    </source>
</evidence>
<evidence type="ECO:0000256" key="6">
    <source>
        <dbReference type="ARBA" id="ARBA00023049"/>
    </source>
</evidence>
<evidence type="ECO:0000256" key="4">
    <source>
        <dbReference type="ARBA" id="ARBA00022801"/>
    </source>
</evidence>
<dbReference type="InterPro" id="IPR052759">
    <property type="entry name" value="Metalloprotease_M4"/>
</dbReference>
<dbReference type="Pfam" id="PF02868">
    <property type="entry name" value="Peptidase_M4_C"/>
    <property type="match status" value="1"/>
</dbReference>
<evidence type="ECO:0000256" key="5">
    <source>
        <dbReference type="ARBA" id="ARBA00022833"/>
    </source>
</evidence>
<keyword evidence="5" id="KW-0862">Zinc</keyword>
<protein>
    <recommendedName>
        <fullName evidence="11">Neutral metalloproteinase</fullName>
    </recommendedName>
</protein>
<accession>A0A8K0XS59</accession>
<dbReference type="GO" id="GO:0046872">
    <property type="term" value="F:metal ion binding"/>
    <property type="evidence" value="ECO:0007669"/>
    <property type="project" value="UniProtKB-KW"/>
</dbReference>
<keyword evidence="6" id="KW-0482">Metalloprotease</keyword>
<dbReference type="GO" id="GO:0004222">
    <property type="term" value="F:metalloendopeptidase activity"/>
    <property type="evidence" value="ECO:0007669"/>
    <property type="project" value="InterPro"/>
</dbReference>
<reference evidence="9" key="1">
    <citation type="journal article" date="2021" name="New Phytol.">
        <title>Evolutionary innovations through gain and loss of genes in the ectomycorrhizal Boletales.</title>
        <authorList>
            <person name="Wu G."/>
            <person name="Miyauchi S."/>
            <person name="Morin E."/>
            <person name="Kuo A."/>
            <person name="Drula E."/>
            <person name="Varga T."/>
            <person name="Kohler A."/>
            <person name="Feng B."/>
            <person name="Cao Y."/>
            <person name="Lipzen A."/>
            <person name="Daum C."/>
            <person name="Hundley H."/>
            <person name="Pangilinan J."/>
            <person name="Johnson J."/>
            <person name="Barry K."/>
            <person name="LaButti K."/>
            <person name="Ng V."/>
            <person name="Ahrendt S."/>
            <person name="Min B."/>
            <person name="Choi I.G."/>
            <person name="Park H."/>
            <person name="Plett J.M."/>
            <person name="Magnuson J."/>
            <person name="Spatafora J.W."/>
            <person name="Nagy L.G."/>
            <person name="Henrissat B."/>
            <person name="Grigoriev I.V."/>
            <person name="Yang Z.L."/>
            <person name="Xu J."/>
            <person name="Martin F.M."/>
        </authorList>
    </citation>
    <scope>NUCLEOTIDE SEQUENCE</scope>
    <source>
        <strain evidence="9">KKN 215</strain>
    </source>
</reference>
<evidence type="ECO:0000259" key="7">
    <source>
        <dbReference type="Pfam" id="PF01447"/>
    </source>
</evidence>
<dbReference type="InterPro" id="IPR001570">
    <property type="entry name" value="Peptidase_M4_C_domain"/>
</dbReference>
<dbReference type="PANTHER" id="PTHR43579">
    <property type="match status" value="1"/>
</dbReference>
<keyword evidence="2" id="KW-0645">Protease</keyword>
<evidence type="ECO:0000256" key="1">
    <source>
        <dbReference type="ARBA" id="ARBA00009388"/>
    </source>
</evidence>
<dbReference type="PRINTS" id="PR00730">
    <property type="entry name" value="THERMOLYSIN"/>
</dbReference>
<feature type="domain" description="Peptidase M4 C-terminal" evidence="8">
    <location>
        <begin position="196"/>
        <end position="367"/>
    </location>
</feature>
<evidence type="ECO:0000313" key="9">
    <source>
        <dbReference type="EMBL" id="KAH8103058.1"/>
    </source>
</evidence>
<keyword evidence="10" id="KW-1185">Reference proteome</keyword>
<name>A0A8K0XS59_9AGAR</name>
<dbReference type="CDD" id="cd09597">
    <property type="entry name" value="M4_TLP"/>
    <property type="match status" value="1"/>
</dbReference>
<dbReference type="Proteomes" id="UP000813824">
    <property type="component" value="Unassembled WGS sequence"/>
</dbReference>
<dbReference type="Pfam" id="PF01447">
    <property type="entry name" value="Peptidase_M4"/>
    <property type="match status" value="1"/>
</dbReference>